<reference evidence="7" key="1">
    <citation type="submission" date="2025-08" db="UniProtKB">
        <authorList>
            <consortium name="RefSeq"/>
        </authorList>
    </citation>
    <scope>IDENTIFICATION</scope>
</reference>
<dbReference type="InterPro" id="IPR003958">
    <property type="entry name" value="CBFA_NFYB_domain"/>
</dbReference>
<feature type="compositionally biased region" description="Basic and acidic residues" evidence="4">
    <location>
        <begin position="104"/>
        <end position="114"/>
    </location>
</feature>
<evidence type="ECO:0000259" key="5">
    <source>
        <dbReference type="Pfam" id="PF00808"/>
    </source>
</evidence>
<evidence type="ECO:0000313" key="6">
    <source>
        <dbReference type="Proteomes" id="UP000694867"/>
    </source>
</evidence>
<dbReference type="GO" id="GO:0006974">
    <property type="term" value="P:DNA damage response"/>
    <property type="evidence" value="ECO:0007669"/>
    <property type="project" value="TreeGrafter"/>
</dbReference>
<feature type="domain" description="Transcription factor CBF/NF-Y/archaeal histone" evidence="5">
    <location>
        <begin position="9"/>
        <end position="73"/>
    </location>
</feature>
<gene>
    <name evidence="7" type="primary">LOC114827986</name>
</gene>
<dbReference type="Gene3D" id="1.10.20.10">
    <property type="entry name" value="Histone, subunit A"/>
    <property type="match status" value="1"/>
</dbReference>
<dbReference type="GO" id="GO:0008623">
    <property type="term" value="C:CHRAC"/>
    <property type="evidence" value="ECO:0007669"/>
    <property type="project" value="TreeGrafter"/>
</dbReference>
<dbReference type="GO" id="GO:0031490">
    <property type="term" value="F:chromatin DNA binding"/>
    <property type="evidence" value="ECO:0007669"/>
    <property type="project" value="TreeGrafter"/>
</dbReference>
<dbReference type="RefSeq" id="XP_028968410.1">
    <property type="nucleotide sequence ID" value="XM_029112577.1"/>
</dbReference>
<name>A0AAJ7SHY8_9ACAR</name>
<accession>A0AAJ7SHY8</accession>
<comment type="subcellular location">
    <subcellularLocation>
        <location evidence="1">Nucleus</location>
    </subcellularLocation>
</comment>
<dbReference type="GO" id="GO:0008622">
    <property type="term" value="C:epsilon DNA polymerase complex"/>
    <property type="evidence" value="ECO:0007669"/>
    <property type="project" value="TreeGrafter"/>
</dbReference>
<keyword evidence="6" id="KW-1185">Reference proteome</keyword>
<keyword evidence="2" id="KW-0539">Nucleus</keyword>
<sequence length="145" mass="15988">MAERPEDFNLPVSVVARLLKESLPEGVAVSKEARAALAKAAAIFVLYTTSLSNNFATKSKRKTVTGQDVMAAMEDMELSEFLPQLQEALEAFRKEKSAKKDKKKVKETPESTEKEADDDAKDDVEMVEEPVSDADIAPEDRPQEG</sequence>
<evidence type="ECO:0000313" key="7">
    <source>
        <dbReference type="RefSeq" id="XP_028968410.1"/>
    </source>
</evidence>
<evidence type="ECO:0000256" key="4">
    <source>
        <dbReference type="SAM" id="MobiDB-lite"/>
    </source>
</evidence>
<dbReference type="CTD" id="3772329"/>
<feature type="compositionally biased region" description="Acidic residues" evidence="4">
    <location>
        <begin position="115"/>
        <end position="132"/>
    </location>
</feature>
<organism evidence="6 7">
    <name type="scientific">Galendromus occidentalis</name>
    <name type="common">western predatory mite</name>
    <dbReference type="NCBI Taxonomy" id="34638"/>
    <lineage>
        <taxon>Eukaryota</taxon>
        <taxon>Metazoa</taxon>
        <taxon>Ecdysozoa</taxon>
        <taxon>Arthropoda</taxon>
        <taxon>Chelicerata</taxon>
        <taxon>Arachnida</taxon>
        <taxon>Acari</taxon>
        <taxon>Parasitiformes</taxon>
        <taxon>Mesostigmata</taxon>
        <taxon>Gamasina</taxon>
        <taxon>Phytoseioidea</taxon>
        <taxon>Phytoseiidae</taxon>
        <taxon>Typhlodrominae</taxon>
        <taxon>Galendromus</taxon>
    </lineage>
</organism>
<dbReference type="KEGG" id="goe:114827986"/>
<proteinExistence type="predicted"/>
<dbReference type="GO" id="GO:0046982">
    <property type="term" value="F:protein heterodimerization activity"/>
    <property type="evidence" value="ECO:0007669"/>
    <property type="project" value="InterPro"/>
</dbReference>
<dbReference type="AlphaFoldDB" id="A0AAJ7SHY8"/>
<dbReference type="GO" id="GO:0006272">
    <property type="term" value="P:leading strand elongation"/>
    <property type="evidence" value="ECO:0007669"/>
    <property type="project" value="TreeGrafter"/>
</dbReference>
<dbReference type="GeneID" id="114827986"/>
<protein>
    <recommendedName>
        <fullName evidence="3">DNA polymerase epsilon subunit 3</fullName>
    </recommendedName>
</protein>
<dbReference type="PANTHER" id="PTHR46172:SF1">
    <property type="entry name" value="DNA POLYMERASE EPSILON SUBUNIT 3"/>
    <property type="match status" value="1"/>
</dbReference>
<dbReference type="InterPro" id="IPR051377">
    <property type="entry name" value="DNA_Pol-Epsilon_Subunit"/>
</dbReference>
<dbReference type="SUPFAM" id="SSF47113">
    <property type="entry name" value="Histone-fold"/>
    <property type="match status" value="1"/>
</dbReference>
<dbReference type="PANTHER" id="PTHR46172">
    <property type="entry name" value="DNA POLYMERASE EPSILON SUBUNIT 3"/>
    <property type="match status" value="1"/>
</dbReference>
<evidence type="ECO:0000256" key="2">
    <source>
        <dbReference type="ARBA" id="ARBA00023242"/>
    </source>
</evidence>
<dbReference type="InterPro" id="IPR009072">
    <property type="entry name" value="Histone-fold"/>
</dbReference>
<dbReference type="CDD" id="cd22928">
    <property type="entry name" value="HFD_POLE3_DPB4"/>
    <property type="match status" value="1"/>
</dbReference>
<evidence type="ECO:0000256" key="3">
    <source>
        <dbReference type="ARBA" id="ARBA00039793"/>
    </source>
</evidence>
<dbReference type="Pfam" id="PF00808">
    <property type="entry name" value="CBFD_NFYB_HMF"/>
    <property type="match status" value="1"/>
</dbReference>
<dbReference type="GO" id="GO:0031507">
    <property type="term" value="P:heterochromatin formation"/>
    <property type="evidence" value="ECO:0007669"/>
    <property type="project" value="TreeGrafter"/>
</dbReference>
<dbReference type="Proteomes" id="UP000694867">
    <property type="component" value="Unplaced"/>
</dbReference>
<evidence type="ECO:0000256" key="1">
    <source>
        <dbReference type="ARBA" id="ARBA00004123"/>
    </source>
</evidence>
<feature type="region of interest" description="Disordered" evidence="4">
    <location>
        <begin position="93"/>
        <end position="145"/>
    </location>
</feature>